<name>A0A1X7V9Q5_AMPQE</name>
<dbReference type="KEGG" id="aqu:100640869"/>
<reference evidence="7" key="1">
    <citation type="journal article" date="2010" name="Nature">
        <title>The Amphimedon queenslandica genome and the evolution of animal complexity.</title>
        <authorList>
            <person name="Srivastava M."/>
            <person name="Simakov O."/>
            <person name="Chapman J."/>
            <person name="Fahey B."/>
            <person name="Gauthier M.E."/>
            <person name="Mitros T."/>
            <person name="Richards G.S."/>
            <person name="Conaco C."/>
            <person name="Dacre M."/>
            <person name="Hellsten U."/>
            <person name="Larroux C."/>
            <person name="Putnam N.H."/>
            <person name="Stanke M."/>
            <person name="Adamska M."/>
            <person name="Darling A."/>
            <person name="Degnan S.M."/>
            <person name="Oakley T.H."/>
            <person name="Plachetzki D.C."/>
            <person name="Zhai Y."/>
            <person name="Adamski M."/>
            <person name="Calcino A."/>
            <person name="Cummins S.F."/>
            <person name="Goodstein D.M."/>
            <person name="Harris C."/>
            <person name="Jackson D.J."/>
            <person name="Leys S.P."/>
            <person name="Shu S."/>
            <person name="Woodcroft B.J."/>
            <person name="Vervoort M."/>
            <person name="Kosik K.S."/>
            <person name="Manning G."/>
            <person name="Degnan B.M."/>
            <person name="Rokhsar D.S."/>
        </authorList>
    </citation>
    <scope>NUCLEOTIDE SEQUENCE [LARGE SCALE GENOMIC DNA]</scope>
</reference>
<dbReference type="OMA" id="KENSICR"/>
<dbReference type="PANTHER" id="PTHR28052:SF1">
    <property type="entry name" value="UPF0545 PROTEIN C22ORF39"/>
    <property type="match status" value="1"/>
</dbReference>
<dbReference type="Proteomes" id="UP000007879">
    <property type="component" value="Unassembled WGS sequence"/>
</dbReference>
<feature type="region of interest" description="Disordered" evidence="5">
    <location>
        <begin position="1"/>
        <end position="28"/>
    </location>
</feature>
<dbReference type="OrthoDB" id="5946508at2759"/>
<keyword evidence="7" id="KW-1185">Reference proteome</keyword>
<comment type="subcellular location">
    <subcellularLocation>
        <location evidence="2">Synaptic cleft</location>
    </subcellularLocation>
</comment>
<sequence>MASEMKEETPSTSGSSDDSPYISSIPPDRRKQYEKMRCYEFIFATKQCLSSFHQFHKYYIYGQFDDCAIEKQRVKDCFKWRTSKSMEAKENLFKSLEAEQTNMHTPDPVWKYREKPPEDW</sequence>
<evidence type="ECO:0000313" key="6">
    <source>
        <dbReference type="EnsemblMetazoa" id="Aqu2.1.36499_001"/>
    </source>
</evidence>
<protein>
    <recommendedName>
        <fullName evidence="3">Synaptic plasticity regulator PANTS</fullName>
    </recommendedName>
    <alternativeName>
        <fullName evidence="4">Plasticity-associated neural transcript short</fullName>
    </alternativeName>
</protein>
<proteinExistence type="inferred from homology"/>
<dbReference type="PANTHER" id="PTHR28052">
    <property type="entry name" value="UPF0545 PROTEIN C22ORF39"/>
    <property type="match status" value="1"/>
</dbReference>
<evidence type="ECO:0000256" key="1">
    <source>
        <dbReference type="ARBA" id="ARBA00006412"/>
    </source>
</evidence>
<dbReference type="Pfam" id="PF11326">
    <property type="entry name" value="PANTS-like"/>
    <property type="match status" value="1"/>
</dbReference>
<dbReference type="eggNOG" id="ENOG502S4MN">
    <property type="taxonomic scope" value="Eukaryota"/>
</dbReference>
<evidence type="ECO:0000256" key="5">
    <source>
        <dbReference type="SAM" id="MobiDB-lite"/>
    </source>
</evidence>
<evidence type="ECO:0000256" key="4">
    <source>
        <dbReference type="ARBA" id="ARBA00044235"/>
    </source>
</evidence>
<dbReference type="GO" id="GO:0043083">
    <property type="term" value="C:synaptic cleft"/>
    <property type="evidence" value="ECO:0007669"/>
    <property type="project" value="UniProtKB-SubCell"/>
</dbReference>
<dbReference type="EnsemblMetazoa" id="XM_003385142.3">
    <property type="protein sequence ID" value="XP_003385190.1"/>
    <property type="gene ID" value="LOC100640869"/>
</dbReference>
<dbReference type="AlphaFoldDB" id="A0A1X7V9Q5"/>
<comment type="similarity">
    <text evidence="1">Belongs to the UPF0545 family.</text>
</comment>
<dbReference type="InParanoid" id="A0A1X7V9Q5"/>
<dbReference type="InterPro" id="IPR021475">
    <property type="entry name" value="Pants/Emi1-like"/>
</dbReference>
<accession>A0A1X7V9Q5</accession>
<reference evidence="6" key="2">
    <citation type="submission" date="2017-05" db="UniProtKB">
        <authorList>
            <consortium name="EnsemblMetazoa"/>
        </authorList>
    </citation>
    <scope>IDENTIFICATION</scope>
</reference>
<evidence type="ECO:0000256" key="2">
    <source>
        <dbReference type="ARBA" id="ARBA00043942"/>
    </source>
</evidence>
<feature type="compositionally biased region" description="Low complexity" evidence="5">
    <location>
        <begin position="10"/>
        <end position="26"/>
    </location>
</feature>
<evidence type="ECO:0000256" key="3">
    <source>
        <dbReference type="ARBA" id="ARBA00044072"/>
    </source>
</evidence>
<evidence type="ECO:0000313" key="7">
    <source>
        <dbReference type="Proteomes" id="UP000007879"/>
    </source>
</evidence>
<gene>
    <name evidence="6" type="primary">100640869</name>
</gene>
<dbReference type="EnsemblMetazoa" id="Aqu2.1.36499_001">
    <property type="protein sequence ID" value="Aqu2.1.36499_001"/>
    <property type="gene ID" value="Aqu2.1.36499"/>
</dbReference>
<organism evidence="6">
    <name type="scientific">Amphimedon queenslandica</name>
    <name type="common">Sponge</name>
    <dbReference type="NCBI Taxonomy" id="400682"/>
    <lineage>
        <taxon>Eukaryota</taxon>
        <taxon>Metazoa</taxon>
        <taxon>Porifera</taxon>
        <taxon>Demospongiae</taxon>
        <taxon>Heteroscleromorpha</taxon>
        <taxon>Haplosclerida</taxon>
        <taxon>Niphatidae</taxon>
        <taxon>Amphimedon</taxon>
    </lineage>
</organism>